<evidence type="ECO:0000313" key="9">
    <source>
        <dbReference type="EMBL" id="MBL0887031.1"/>
    </source>
</evidence>
<feature type="transmembrane region" description="Helical" evidence="7">
    <location>
        <begin position="60"/>
        <end position="77"/>
    </location>
</feature>
<keyword evidence="3" id="KW-1003">Cell membrane</keyword>
<dbReference type="RefSeq" id="WP_201847615.1">
    <property type="nucleotide sequence ID" value="NZ_JABBYC010000020.1"/>
</dbReference>
<evidence type="ECO:0000256" key="6">
    <source>
        <dbReference type="ARBA" id="ARBA00023136"/>
    </source>
</evidence>
<dbReference type="Gene3D" id="1.20.1720.10">
    <property type="entry name" value="Multidrug resistance protein D"/>
    <property type="match status" value="1"/>
</dbReference>
<dbReference type="InterPro" id="IPR020846">
    <property type="entry name" value="MFS_dom"/>
</dbReference>
<dbReference type="PANTHER" id="PTHR42718">
    <property type="entry name" value="MAJOR FACILITATOR SUPERFAMILY MULTIDRUG TRANSPORTER MFSC"/>
    <property type="match status" value="1"/>
</dbReference>
<protein>
    <submittedName>
        <fullName evidence="9">MFS transporter</fullName>
    </submittedName>
</protein>
<keyword evidence="10" id="KW-1185">Reference proteome</keyword>
<feature type="transmembrane region" description="Helical" evidence="7">
    <location>
        <begin position="109"/>
        <end position="130"/>
    </location>
</feature>
<evidence type="ECO:0000256" key="3">
    <source>
        <dbReference type="ARBA" id="ARBA00022475"/>
    </source>
</evidence>
<dbReference type="PROSITE" id="PS00216">
    <property type="entry name" value="SUGAR_TRANSPORT_1"/>
    <property type="match status" value="1"/>
</dbReference>
<comment type="caution">
    <text evidence="9">The sequence shown here is derived from an EMBL/GenBank/DDBJ whole genome shotgun (WGS) entry which is preliminary data.</text>
</comment>
<dbReference type="Gene3D" id="1.20.1250.20">
    <property type="entry name" value="MFS general substrate transporter like domains"/>
    <property type="match status" value="1"/>
</dbReference>
<feature type="transmembrane region" description="Helical" evidence="7">
    <location>
        <begin position="142"/>
        <end position="162"/>
    </location>
</feature>
<evidence type="ECO:0000313" key="10">
    <source>
        <dbReference type="Proteomes" id="UP000675409"/>
    </source>
</evidence>
<dbReference type="PANTHER" id="PTHR42718:SF47">
    <property type="entry name" value="METHYL VIOLOGEN RESISTANCE PROTEIN SMVA"/>
    <property type="match status" value="1"/>
</dbReference>
<evidence type="ECO:0000256" key="4">
    <source>
        <dbReference type="ARBA" id="ARBA00022692"/>
    </source>
</evidence>
<feature type="transmembrane region" description="Helical" evidence="7">
    <location>
        <begin position="412"/>
        <end position="431"/>
    </location>
</feature>
<feature type="transmembrane region" description="Helical" evidence="7">
    <location>
        <begin position="204"/>
        <end position="221"/>
    </location>
</feature>
<feature type="transmembrane region" description="Helical" evidence="7">
    <location>
        <begin position="16"/>
        <end position="40"/>
    </location>
</feature>
<feature type="domain" description="Major facilitator superfamily (MFS) profile" evidence="8">
    <location>
        <begin position="18"/>
        <end position="502"/>
    </location>
</feature>
<feature type="transmembrane region" description="Helical" evidence="7">
    <location>
        <begin position="471"/>
        <end position="498"/>
    </location>
</feature>
<dbReference type="InterPro" id="IPR011701">
    <property type="entry name" value="MFS"/>
</dbReference>
<gene>
    <name evidence="9" type="ORF">HGK34_12195</name>
</gene>
<keyword evidence="4 7" id="KW-0812">Transmembrane</keyword>
<keyword evidence="5 7" id="KW-1133">Transmembrane helix</keyword>
<feature type="transmembrane region" description="Helical" evidence="7">
    <location>
        <begin position="168"/>
        <end position="192"/>
    </location>
</feature>
<proteinExistence type="predicted"/>
<dbReference type="InterPro" id="IPR005829">
    <property type="entry name" value="Sugar_transporter_CS"/>
</dbReference>
<evidence type="ECO:0000256" key="5">
    <source>
        <dbReference type="ARBA" id="ARBA00022989"/>
    </source>
</evidence>
<dbReference type="InterPro" id="IPR036259">
    <property type="entry name" value="MFS_trans_sf"/>
</dbReference>
<feature type="transmembrane region" description="Helical" evidence="7">
    <location>
        <begin position="84"/>
        <end position="103"/>
    </location>
</feature>
<sequence length="514" mass="52429">MPQTARTAEMSAGRRWAALAVLVLAVGLLAIDATVLYLAVPSLTRDLAPTSTQVLWIGDVYSLAIAGLLITMGTVADRIGRKRLLLIGASAFGAASALAALAPSAEVLIAARLLLGVAGATIMPSTLSLIRTIFVDAHERTRAIAVWSAAAGAGAAVGPLVGGALLEHFWWGSVFLVNVPVVVVLVVAGLVLLPESRDPAPGRLDPMSAALSFATLMPLVYGIKHAVSDGFDPVTIGALVVAAGSGVTFIRRQRHLRDRSLAPLLDIDLFRIPAFSGAVMANFIAIFALTGLLFFFSQYLQLVRGFSPLVAGLAELPATVASIVVVVLVGTAVARLGRGRAIAAGLGSTAIGMVAIAAAEGNDRYVWLALALVPAGLGVGLAMTLTTDAVVSSVPPARSGAASAISETAYELGVALGVAILGSLVSVGYRARLTVPEDVPGDVRAYVTDSLASAVVAAGDRPDVVDAAREAFVGALQTTCLVAAALTLAAAVVAWWLIPSEPADRLAARSGGHA</sequence>
<evidence type="ECO:0000256" key="7">
    <source>
        <dbReference type="SAM" id="Phobius"/>
    </source>
</evidence>
<feature type="transmembrane region" description="Helical" evidence="7">
    <location>
        <begin position="365"/>
        <end position="391"/>
    </location>
</feature>
<evidence type="ECO:0000259" key="8">
    <source>
        <dbReference type="PROSITE" id="PS50850"/>
    </source>
</evidence>
<feature type="transmembrane region" description="Helical" evidence="7">
    <location>
        <begin position="316"/>
        <end position="334"/>
    </location>
</feature>
<dbReference type="PROSITE" id="PS50850">
    <property type="entry name" value="MFS"/>
    <property type="match status" value="1"/>
</dbReference>
<name>A0ABS1LLC0_9MICO</name>
<feature type="transmembrane region" description="Helical" evidence="7">
    <location>
        <begin position="233"/>
        <end position="251"/>
    </location>
</feature>
<feature type="transmembrane region" description="Helical" evidence="7">
    <location>
        <begin position="272"/>
        <end position="296"/>
    </location>
</feature>
<accession>A0ABS1LLC0</accession>
<comment type="subcellular location">
    <subcellularLocation>
        <location evidence="1">Cell membrane</location>
        <topology evidence="1">Multi-pass membrane protein</topology>
    </subcellularLocation>
</comment>
<dbReference type="Pfam" id="PF07690">
    <property type="entry name" value="MFS_1"/>
    <property type="match status" value="1"/>
</dbReference>
<reference evidence="9 10" key="1">
    <citation type="journal article" date="2021" name="Arch. Microbiol.">
        <title>Myceligenerans indicum sp. nov., an actinobacterium isolated from mangrove sediment of Sundarbans, India.</title>
        <authorList>
            <person name="Asha K."/>
            <person name="Bhadury P."/>
        </authorList>
    </citation>
    <scope>NUCLEOTIDE SEQUENCE [LARGE SCALE GENOMIC DNA]</scope>
    <source>
        <strain evidence="9 10">I2</strain>
    </source>
</reference>
<dbReference type="SUPFAM" id="SSF103473">
    <property type="entry name" value="MFS general substrate transporter"/>
    <property type="match status" value="1"/>
</dbReference>
<keyword evidence="2" id="KW-0813">Transport</keyword>
<dbReference type="EMBL" id="JABBYC010000020">
    <property type="protein sequence ID" value="MBL0887031.1"/>
    <property type="molecule type" value="Genomic_DNA"/>
</dbReference>
<dbReference type="Proteomes" id="UP000675409">
    <property type="component" value="Unassembled WGS sequence"/>
</dbReference>
<organism evidence="9 10">
    <name type="scientific">Myceligenerans indicum</name>
    <dbReference type="NCBI Taxonomy" id="2593663"/>
    <lineage>
        <taxon>Bacteria</taxon>
        <taxon>Bacillati</taxon>
        <taxon>Actinomycetota</taxon>
        <taxon>Actinomycetes</taxon>
        <taxon>Micrococcales</taxon>
        <taxon>Promicromonosporaceae</taxon>
        <taxon>Myceligenerans</taxon>
    </lineage>
</organism>
<evidence type="ECO:0000256" key="2">
    <source>
        <dbReference type="ARBA" id="ARBA00022448"/>
    </source>
</evidence>
<keyword evidence="6 7" id="KW-0472">Membrane</keyword>
<evidence type="ECO:0000256" key="1">
    <source>
        <dbReference type="ARBA" id="ARBA00004651"/>
    </source>
</evidence>
<dbReference type="CDD" id="cd17321">
    <property type="entry name" value="MFS_MMR_MDR_like"/>
    <property type="match status" value="1"/>
</dbReference>